<name>A0ABT3V565_9ACTN</name>
<organism evidence="1 2">
    <name type="scientific">Streptomyces ortus</name>
    <dbReference type="NCBI Taxonomy" id="2867268"/>
    <lineage>
        <taxon>Bacteria</taxon>
        <taxon>Bacillati</taxon>
        <taxon>Actinomycetota</taxon>
        <taxon>Actinomycetes</taxon>
        <taxon>Kitasatosporales</taxon>
        <taxon>Streptomycetaceae</taxon>
        <taxon>Streptomyces</taxon>
    </lineage>
</organism>
<proteinExistence type="predicted"/>
<gene>
    <name evidence="1" type="ORF">K3769_18355</name>
</gene>
<evidence type="ECO:0000313" key="1">
    <source>
        <dbReference type="EMBL" id="MCX4234711.1"/>
    </source>
</evidence>
<accession>A0ABT3V565</accession>
<dbReference type="EMBL" id="JAIFZO010000002">
    <property type="protein sequence ID" value="MCX4234711.1"/>
    <property type="molecule type" value="Genomic_DNA"/>
</dbReference>
<comment type="caution">
    <text evidence="1">The sequence shown here is derived from an EMBL/GenBank/DDBJ whole genome shotgun (WGS) entry which is preliminary data.</text>
</comment>
<reference evidence="1" key="1">
    <citation type="journal article" date="2022" name="bioRxiv">
        <title>Discovery and biosynthetic assessment of Streptomyces ortus sp nov. isolated from a deep-sea sponge.</title>
        <authorList>
            <person name="Williams S.E."/>
        </authorList>
    </citation>
    <scope>NUCLEOTIDE SEQUENCE</scope>
    <source>
        <strain evidence="1">A15ISP2-DRY2</strain>
    </source>
</reference>
<protein>
    <recommendedName>
        <fullName evidence="3">Antitoxin MazE7</fullName>
    </recommendedName>
</protein>
<keyword evidence="2" id="KW-1185">Reference proteome</keyword>
<dbReference type="RefSeq" id="WP_267027484.1">
    <property type="nucleotide sequence ID" value="NZ_JAIFZO010000002.1"/>
</dbReference>
<dbReference type="Proteomes" id="UP001165590">
    <property type="component" value="Unassembled WGS sequence"/>
</dbReference>
<evidence type="ECO:0000313" key="2">
    <source>
        <dbReference type="Proteomes" id="UP001165590"/>
    </source>
</evidence>
<sequence length="83" mass="8774">MAALNVDFSDAELEDLRAAAREHGMTLKAFVKASTTDAIAHQRSLKRAATEFQRVFADPSLAEAIEAAGIDDGPVTNTTGRAA</sequence>
<evidence type="ECO:0008006" key="3">
    <source>
        <dbReference type="Google" id="ProtNLM"/>
    </source>
</evidence>